<keyword evidence="8" id="KW-1185">Reference proteome</keyword>
<evidence type="ECO:0000256" key="4">
    <source>
        <dbReference type="ARBA" id="ARBA00023163"/>
    </source>
</evidence>
<organism evidence="7 8">
    <name type="scientific">Acidihalobacter ferrooxydans</name>
    <dbReference type="NCBI Taxonomy" id="1765967"/>
    <lineage>
        <taxon>Bacteria</taxon>
        <taxon>Pseudomonadati</taxon>
        <taxon>Pseudomonadota</taxon>
        <taxon>Gammaproteobacteria</taxon>
        <taxon>Chromatiales</taxon>
        <taxon>Ectothiorhodospiraceae</taxon>
        <taxon>Acidihalobacter</taxon>
    </lineage>
</organism>
<feature type="domain" description="RNA polymerase sigma factor 70 region 4 type 2" evidence="5">
    <location>
        <begin position="95"/>
        <end position="147"/>
    </location>
</feature>
<dbReference type="InterPro" id="IPR053866">
    <property type="entry name" value="PhyR_sigma2"/>
</dbReference>
<dbReference type="InterPro" id="IPR013324">
    <property type="entry name" value="RNA_pol_sigma_r3/r4-like"/>
</dbReference>
<dbReference type="Pfam" id="PF08281">
    <property type="entry name" value="Sigma70_r4_2"/>
    <property type="match status" value="1"/>
</dbReference>
<accession>A0A1P8UJI3</accession>
<evidence type="ECO:0000256" key="1">
    <source>
        <dbReference type="ARBA" id="ARBA00010641"/>
    </source>
</evidence>
<dbReference type="STRING" id="1765967.BW247_13325"/>
<dbReference type="CDD" id="cd06171">
    <property type="entry name" value="Sigma70_r4"/>
    <property type="match status" value="1"/>
</dbReference>
<gene>
    <name evidence="7" type="ORF">BW247_13325</name>
</gene>
<dbReference type="InterPro" id="IPR014284">
    <property type="entry name" value="RNA_pol_sigma-70_dom"/>
</dbReference>
<evidence type="ECO:0000259" key="6">
    <source>
        <dbReference type="Pfam" id="PF22029"/>
    </source>
</evidence>
<dbReference type="Pfam" id="PF22029">
    <property type="entry name" value="PhyR_sigma2"/>
    <property type="match status" value="1"/>
</dbReference>
<dbReference type="Proteomes" id="UP000243807">
    <property type="component" value="Chromosome"/>
</dbReference>
<dbReference type="InterPro" id="IPR039425">
    <property type="entry name" value="RNA_pol_sigma-70-like"/>
</dbReference>
<dbReference type="NCBIfam" id="TIGR02937">
    <property type="entry name" value="sigma70-ECF"/>
    <property type="match status" value="1"/>
</dbReference>
<dbReference type="InterPro" id="IPR013249">
    <property type="entry name" value="RNA_pol_sigma70_r4_t2"/>
</dbReference>
<dbReference type="SUPFAM" id="SSF88946">
    <property type="entry name" value="Sigma2 domain of RNA polymerase sigma factors"/>
    <property type="match status" value="1"/>
</dbReference>
<dbReference type="RefSeq" id="WP_076837575.1">
    <property type="nucleotide sequence ID" value="NZ_CP019434.1"/>
</dbReference>
<sequence>MDHAALEAHIPRLRRYARALVGDAVRADDLVQDTLERALRKFSLWRRGSDLRAWLFTLMHNIYINQRRAERPNVPWDETHDTPVRGRQEDQLVLRDLHTALEALPPEFREVVLLVGLEEFSYAEAARVLGIPPGTVMSRLSRGRERLRRMLEGDPPTPLRRVK</sequence>
<dbReference type="SUPFAM" id="SSF88659">
    <property type="entry name" value="Sigma3 and sigma4 domains of RNA polymerase sigma factors"/>
    <property type="match status" value="1"/>
</dbReference>
<keyword evidence="3" id="KW-0731">Sigma factor</keyword>
<evidence type="ECO:0000313" key="8">
    <source>
        <dbReference type="Proteomes" id="UP000243807"/>
    </source>
</evidence>
<evidence type="ECO:0000256" key="2">
    <source>
        <dbReference type="ARBA" id="ARBA00023015"/>
    </source>
</evidence>
<dbReference type="OrthoDB" id="9797134at2"/>
<keyword evidence="2" id="KW-0805">Transcription regulation</keyword>
<proteinExistence type="inferred from homology"/>
<keyword evidence="4" id="KW-0804">Transcription</keyword>
<dbReference type="GO" id="GO:0003677">
    <property type="term" value="F:DNA binding"/>
    <property type="evidence" value="ECO:0007669"/>
    <property type="project" value="InterPro"/>
</dbReference>
<dbReference type="InterPro" id="IPR036388">
    <property type="entry name" value="WH-like_DNA-bd_sf"/>
</dbReference>
<reference evidence="7 8" key="1">
    <citation type="submission" date="2017-01" db="EMBL/GenBank/DDBJ databases">
        <title>Draft sequence of Acidihalobacter ferrooxidans strain DSM 14175 (strain V8).</title>
        <authorList>
            <person name="Khaleque H.N."/>
            <person name="Ramsay J.P."/>
            <person name="Murphy R.J.T."/>
            <person name="Kaksonen A.H."/>
            <person name="Boxall N.J."/>
            <person name="Watkin E.L.J."/>
        </authorList>
    </citation>
    <scope>NUCLEOTIDE SEQUENCE [LARGE SCALE GENOMIC DNA]</scope>
    <source>
        <strain evidence="7 8">V8</strain>
    </source>
</reference>
<dbReference type="EMBL" id="CP019434">
    <property type="protein sequence ID" value="APZ43951.1"/>
    <property type="molecule type" value="Genomic_DNA"/>
</dbReference>
<dbReference type="PANTHER" id="PTHR43133">
    <property type="entry name" value="RNA POLYMERASE ECF-TYPE SIGMA FACTO"/>
    <property type="match status" value="1"/>
</dbReference>
<dbReference type="GO" id="GO:0016987">
    <property type="term" value="F:sigma factor activity"/>
    <property type="evidence" value="ECO:0007669"/>
    <property type="project" value="UniProtKB-KW"/>
</dbReference>
<dbReference type="Gene3D" id="1.10.1740.10">
    <property type="match status" value="1"/>
</dbReference>
<dbReference type="GO" id="GO:0006352">
    <property type="term" value="P:DNA-templated transcription initiation"/>
    <property type="evidence" value="ECO:0007669"/>
    <property type="project" value="InterPro"/>
</dbReference>
<dbReference type="KEGG" id="afy:BW247_13325"/>
<name>A0A1P8UJI3_9GAMM</name>
<dbReference type="PANTHER" id="PTHR43133:SF25">
    <property type="entry name" value="RNA POLYMERASE SIGMA FACTOR RFAY-RELATED"/>
    <property type="match status" value="1"/>
</dbReference>
<dbReference type="AlphaFoldDB" id="A0A1P8UJI3"/>
<protein>
    <submittedName>
        <fullName evidence="7">RNA polymerase subunit sigma-24</fullName>
    </submittedName>
</protein>
<feature type="domain" description="PhyR sigma2" evidence="6">
    <location>
        <begin position="6"/>
        <end position="60"/>
    </location>
</feature>
<dbReference type="Gene3D" id="1.10.10.10">
    <property type="entry name" value="Winged helix-like DNA-binding domain superfamily/Winged helix DNA-binding domain"/>
    <property type="match status" value="1"/>
</dbReference>
<evidence type="ECO:0000259" key="5">
    <source>
        <dbReference type="Pfam" id="PF08281"/>
    </source>
</evidence>
<comment type="similarity">
    <text evidence="1">Belongs to the sigma-70 factor family. ECF subfamily.</text>
</comment>
<evidence type="ECO:0000313" key="7">
    <source>
        <dbReference type="EMBL" id="APZ43951.1"/>
    </source>
</evidence>
<dbReference type="InterPro" id="IPR013325">
    <property type="entry name" value="RNA_pol_sigma_r2"/>
</dbReference>
<evidence type="ECO:0000256" key="3">
    <source>
        <dbReference type="ARBA" id="ARBA00023082"/>
    </source>
</evidence>